<reference evidence="1 2" key="1">
    <citation type="submission" date="2018-03" db="EMBL/GenBank/DDBJ databases">
        <title>Genomic Encyclopedia of Archaeal and Bacterial Type Strains, Phase II (KMG-II): from individual species to whole genera.</title>
        <authorList>
            <person name="Goeker M."/>
        </authorList>
    </citation>
    <scope>NUCLEOTIDE SEQUENCE [LARGE SCALE GENOMIC DNA]</scope>
    <source>
        <strain evidence="1 2">DSM 43146</strain>
    </source>
</reference>
<dbReference type="Proteomes" id="UP000239415">
    <property type="component" value="Unassembled WGS sequence"/>
</dbReference>
<comment type="caution">
    <text evidence="1">The sequence shown here is derived from an EMBL/GenBank/DDBJ whole genome shotgun (WGS) entry which is preliminary data.</text>
</comment>
<evidence type="ECO:0000313" key="1">
    <source>
        <dbReference type="EMBL" id="PRX25371.1"/>
    </source>
</evidence>
<accession>A0A2T0KNP8</accession>
<dbReference type="AlphaFoldDB" id="A0A2T0KNP8"/>
<name>A0A2T0KNP8_9ACTN</name>
<organism evidence="1 2">
    <name type="scientific">Actinoplanes italicus</name>
    <dbReference type="NCBI Taxonomy" id="113567"/>
    <lineage>
        <taxon>Bacteria</taxon>
        <taxon>Bacillati</taxon>
        <taxon>Actinomycetota</taxon>
        <taxon>Actinomycetes</taxon>
        <taxon>Micromonosporales</taxon>
        <taxon>Micromonosporaceae</taxon>
        <taxon>Actinoplanes</taxon>
    </lineage>
</organism>
<dbReference type="EMBL" id="PVMZ01000001">
    <property type="protein sequence ID" value="PRX25371.1"/>
    <property type="molecule type" value="Genomic_DNA"/>
</dbReference>
<keyword evidence="2" id="KW-1185">Reference proteome</keyword>
<gene>
    <name evidence="1" type="ORF">CLV67_10184</name>
</gene>
<protein>
    <submittedName>
        <fullName evidence="1">Uncharacterized protein</fullName>
    </submittedName>
</protein>
<sequence length="69" mass="7733">MTTEALTGDAGHDWRTALRERVERAARRRAQRDGLRREAARRRAHGLIDRSAARLARVRAPVVTDGDTG</sequence>
<proteinExistence type="predicted"/>
<evidence type="ECO:0000313" key="2">
    <source>
        <dbReference type="Proteomes" id="UP000239415"/>
    </source>
</evidence>
<dbReference type="RefSeq" id="WP_146168938.1">
    <property type="nucleotide sequence ID" value="NZ_BOMO01000028.1"/>
</dbReference>